<dbReference type="EMBL" id="JACASF010000006">
    <property type="protein sequence ID" value="KAF6472523.1"/>
    <property type="molecule type" value="Genomic_DNA"/>
</dbReference>
<dbReference type="SUPFAM" id="SSF57256">
    <property type="entry name" value="Elafin-like"/>
    <property type="match status" value="1"/>
</dbReference>
<feature type="chain" id="PRO_5029909207" evidence="1">
    <location>
        <begin position="23"/>
        <end position="77"/>
    </location>
</feature>
<evidence type="ECO:0000313" key="4">
    <source>
        <dbReference type="Proteomes" id="UP000550707"/>
    </source>
</evidence>
<sequence>MKLNSLMAFVVLLALGILASSAVEGASKVKVNPGKCPVVTGQCMMLNPPNKCLNDSHCLNGLKCCKGMCGNVCVKPV</sequence>
<dbReference type="PROSITE" id="PS51390">
    <property type="entry name" value="WAP"/>
    <property type="match status" value="1"/>
</dbReference>
<gene>
    <name evidence="3" type="ORF">HJG59_016957</name>
</gene>
<reference evidence="3 4" key="1">
    <citation type="journal article" date="2020" name="Nature">
        <title>Six reference-quality genomes reveal evolution of bat adaptations.</title>
        <authorList>
            <person name="Jebb D."/>
            <person name="Huang Z."/>
            <person name="Pippel M."/>
            <person name="Hughes G.M."/>
            <person name="Lavrichenko K."/>
            <person name="Devanna P."/>
            <person name="Winkler S."/>
            <person name="Jermiin L.S."/>
            <person name="Skirmuntt E.C."/>
            <person name="Katzourakis A."/>
            <person name="Burkitt-Gray L."/>
            <person name="Ray D.A."/>
            <person name="Sullivan K.A.M."/>
            <person name="Roscito J.G."/>
            <person name="Kirilenko B.M."/>
            <person name="Davalos L.M."/>
            <person name="Corthals A.P."/>
            <person name="Power M.L."/>
            <person name="Jones G."/>
            <person name="Ransome R.D."/>
            <person name="Dechmann D.K.N."/>
            <person name="Locatelli A.G."/>
            <person name="Puechmaille S.J."/>
            <person name="Fedrigo O."/>
            <person name="Jarvis E.D."/>
            <person name="Hiller M."/>
            <person name="Vernes S.C."/>
            <person name="Myers E.W."/>
            <person name="Teeling E.C."/>
        </authorList>
    </citation>
    <scope>NUCLEOTIDE SEQUENCE [LARGE SCALE GENOMIC DNA]</scope>
    <source>
        <strain evidence="3">MMolMol1</strain>
        <tissue evidence="3">Muscle</tissue>
    </source>
</reference>
<dbReference type="Proteomes" id="UP000550707">
    <property type="component" value="Unassembled WGS sequence"/>
</dbReference>
<dbReference type="PRINTS" id="PR00003">
    <property type="entry name" value="4DISULPHCORE"/>
</dbReference>
<feature type="domain" description="WAP" evidence="2">
    <location>
        <begin position="29"/>
        <end position="77"/>
    </location>
</feature>
<dbReference type="GO" id="GO:0005576">
    <property type="term" value="C:extracellular region"/>
    <property type="evidence" value="ECO:0007669"/>
    <property type="project" value="InterPro"/>
</dbReference>
<organism evidence="3 4">
    <name type="scientific">Molossus molossus</name>
    <name type="common">Pallas' mastiff bat</name>
    <name type="synonym">Vespertilio molossus</name>
    <dbReference type="NCBI Taxonomy" id="27622"/>
    <lineage>
        <taxon>Eukaryota</taxon>
        <taxon>Metazoa</taxon>
        <taxon>Chordata</taxon>
        <taxon>Craniata</taxon>
        <taxon>Vertebrata</taxon>
        <taxon>Euteleostomi</taxon>
        <taxon>Mammalia</taxon>
        <taxon>Eutheria</taxon>
        <taxon>Laurasiatheria</taxon>
        <taxon>Chiroptera</taxon>
        <taxon>Yangochiroptera</taxon>
        <taxon>Molossidae</taxon>
        <taxon>Molossus</taxon>
    </lineage>
</organism>
<dbReference type="InterPro" id="IPR036645">
    <property type="entry name" value="Elafin-like_sf"/>
</dbReference>
<feature type="signal peptide" evidence="1">
    <location>
        <begin position="1"/>
        <end position="22"/>
    </location>
</feature>
<dbReference type="GO" id="GO:0030414">
    <property type="term" value="F:peptidase inhibitor activity"/>
    <property type="evidence" value="ECO:0007669"/>
    <property type="project" value="InterPro"/>
</dbReference>
<dbReference type="FunFam" id="4.10.75.10:FF:000001">
    <property type="entry name" value="Anosmin 1"/>
    <property type="match status" value="1"/>
</dbReference>
<dbReference type="SMART" id="SM00217">
    <property type="entry name" value="WAP"/>
    <property type="match status" value="1"/>
</dbReference>
<dbReference type="Pfam" id="PF00095">
    <property type="entry name" value="WAP"/>
    <property type="match status" value="1"/>
</dbReference>
<dbReference type="InParanoid" id="A0A7J8HJR1"/>
<evidence type="ECO:0000313" key="3">
    <source>
        <dbReference type="EMBL" id="KAF6472523.1"/>
    </source>
</evidence>
<evidence type="ECO:0000259" key="2">
    <source>
        <dbReference type="PROSITE" id="PS51390"/>
    </source>
</evidence>
<accession>A0A7J8HJR1</accession>
<proteinExistence type="predicted"/>
<evidence type="ECO:0000256" key="1">
    <source>
        <dbReference type="SAM" id="SignalP"/>
    </source>
</evidence>
<comment type="caution">
    <text evidence="3">The sequence shown here is derived from an EMBL/GenBank/DDBJ whole genome shotgun (WGS) entry which is preliminary data.</text>
</comment>
<name>A0A7J8HJR1_MOLMO</name>
<protein>
    <submittedName>
        <fullName evidence="3">Secretory leukocyte peptidase inhibitor</fullName>
    </submittedName>
</protein>
<dbReference type="AlphaFoldDB" id="A0A7J8HJR1"/>
<keyword evidence="1" id="KW-0732">Signal</keyword>
<keyword evidence="4" id="KW-1185">Reference proteome</keyword>
<dbReference type="CDD" id="cd00199">
    <property type="entry name" value="WAP"/>
    <property type="match status" value="1"/>
</dbReference>
<dbReference type="InterPro" id="IPR008197">
    <property type="entry name" value="WAP_dom"/>
</dbReference>
<dbReference type="Gene3D" id="4.10.75.10">
    <property type="entry name" value="Elafin-like"/>
    <property type="match status" value="1"/>
</dbReference>